<keyword evidence="2" id="KW-1185">Reference proteome</keyword>
<dbReference type="AlphaFoldDB" id="A0A370CHV0"/>
<evidence type="ECO:0000313" key="1">
    <source>
        <dbReference type="EMBL" id="RDH39927.1"/>
    </source>
</evidence>
<dbReference type="SUPFAM" id="SSF47413">
    <property type="entry name" value="lambda repressor-like DNA-binding domains"/>
    <property type="match status" value="1"/>
</dbReference>
<organism evidence="1 2">
    <name type="scientific">Candidatus Aquirickettsiella gammari</name>
    <dbReference type="NCBI Taxonomy" id="2016198"/>
    <lineage>
        <taxon>Bacteria</taxon>
        <taxon>Pseudomonadati</taxon>
        <taxon>Pseudomonadota</taxon>
        <taxon>Gammaproteobacteria</taxon>
        <taxon>Legionellales</taxon>
        <taxon>Coxiellaceae</taxon>
        <taxon>Candidatus Aquirickettsiella</taxon>
    </lineage>
</organism>
<name>A0A370CHV0_9COXI</name>
<sequence>MQETMVRQAIRFFGSISNMANTIGVSRATIYRYLEGGSIPSEVALRIEFKSGRRISYKKLIPWKAKYHLELDVFPDALIDLLLTKIIISGEVPHFPDQKGLPVPNQRAICVDENNHLIYGLEAIEATRKQRKKSVLAWRISLLNLQNEKYEIYALKRAFDLMERTGIGIALDKRLGERRGRNNVHNSAHLFFGKGTKTRTITSNRLGLGSHFTYEQLKKILQHGDKELIKQVREKKLTPYAAYQCIKNNNLQLPSSQSFHL</sequence>
<gene>
    <name evidence="1" type="ORF">CFE62_006520</name>
</gene>
<reference evidence="1 2" key="2">
    <citation type="journal article" date="2018" name="J. Invertebr. Pathol.">
        <title>'Candidatus Aquirickettsiella gammari' (Gammaproteobacteria: Legionellales: Coxiellaceae): A bacterial pathogen of the freshwater crustacean Gammarus fossarum (Malacostraca: Amphipoda).</title>
        <authorList>
            <person name="Bojko J."/>
            <person name="Dunn A.M."/>
            <person name="Stebbing P.D."/>
            <person name="van Aerle R."/>
            <person name="Bacela-Spychalska K."/>
            <person name="Bean T.P."/>
            <person name="Urrutia A."/>
            <person name="Stentiford G.D."/>
        </authorList>
    </citation>
    <scope>NUCLEOTIDE SEQUENCE [LARGE SCALE GENOMIC DNA]</scope>
    <source>
        <strain evidence="1">RA15029</strain>
    </source>
</reference>
<comment type="caution">
    <text evidence="1">The sequence shown here is derived from an EMBL/GenBank/DDBJ whole genome shotgun (WGS) entry which is preliminary data.</text>
</comment>
<dbReference type="GO" id="GO:0003677">
    <property type="term" value="F:DNA binding"/>
    <property type="evidence" value="ECO:0007669"/>
    <property type="project" value="InterPro"/>
</dbReference>
<dbReference type="InterPro" id="IPR010982">
    <property type="entry name" value="Lambda_DNA-bd_dom_sf"/>
</dbReference>
<protein>
    <submittedName>
        <fullName evidence="1">Uncharacterized protein</fullName>
    </submittedName>
</protein>
<dbReference type="Gene3D" id="1.10.260.40">
    <property type="entry name" value="lambda repressor-like DNA-binding domains"/>
    <property type="match status" value="1"/>
</dbReference>
<reference evidence="1 2" key="1">
    <citation type="journal article" date="2017" name="Int. J. Syst. Evol. Microbiol.">
        <title>Aquarickettsiella crustaci n. gen. n. sp. (Gammaproteobacteria: Legionellales: Coxiellaceae); a bacterial pathogen of the freshwater crustacean: Gammarus fossarum (Malacostraca: Amphipoda).</title>
        <authorList>
            <person name="Bojko J."/>
            <person name="Dunn A.M."/>
            <person name="Stebbing P.D."/>
            <person name="Van Aerle R."/>
            <person name="Bacela-Spychalska K."/>
            <person name="Bean T.P."/>
            <person name="Stentiford G.D."/>
        </authorList>
    </citation>
    <scope>NUCLEOTIDE SEQUENCE [LARGE SCALE GENOMIC DNA]</scope>
    <source>
        <strain evidence="1">RA15029</strain>
    </source>
</reference>
<proteinExistence type="predicted"/>
<accession>A0A370CHV0</accession>
<evidence type="ECO:0000313" key="2">
    <source>
        <dbReference type="Proteomes" id="UP000226429"/>
    </source>
</evidence>
<dbReference type="Proteomes" id="UP000226429">
    <property type="component" value="Unassembled WGS sequence"/>
</dbReference>
<dbReference type="EMBL" id="NMOS02000026">
    <property type="protein sequence ID" value="RDH39927.1"/>
    <property type="molecule type" value="Genomic_DNA"/>
</dbReference>